<comment type="similarity">
    <text evidence="1">Belongs to the 'GDXG' lipolytic enzyme family.</text>
</comment>
<evidence type="ECO:0000313" key="5">
    <source>
        <dbReference type="Proteomes" id="UP000326331"/>
    </source>
</evidence>
<keyword evidence="5" id="KW-1185">Reference proteome</keyword>
<reference evidence="4 5" key="1">
    <citation type="submission" date="2019-08" db="EMBL/GenBank/DDBJ databases">
        <authorList>
            <person name="Toschakov S.V."/>
        </authorList>
    </citation>
    <scope>NUCLEOTIDE SEQUENCE [LARGE SCALE GENOMIC DNA]</scope>
    <source>
        <strain evidence="4 5">3753O</strain>
    </source>
</reference>
<dbReference type="PANTHER" id="PTHR48081:SF8">
    <property type="entry name" value="ALPHA_BETA HYDROLASE FOLD-3 DOMAIN-CONTAINING PROTEIN-RELATED"/>
    <property type="match status" value="1"/>
</dbReference>
<dbReference type="Pfam" id="PF07859">
    <property type="entry name" value="Abhydrolase_3"/>
    <property type="match status" value="1"/>
</dbReference>
<evidence type="ECO:0000259" key="3">
    <source>
        <dbReference type="Pfam" id="PF07859"/>
    </source>
</evidence>
<proteinExistence type="inferred from homology"/>
<gene>
    <name evidence="4" type="ORF">Tbon_04030</name>
</gene>
<dbReference type="Proteomes" id="UP000326331">
    <property type="component" value="Chromosome"/>
</dbReference>
<accession>A0ABX6C3B4</accession>
<keyword evidence="2 4" id="KW-0378">Hydrolase</keyword>
<organism evidence="4 5">
    <name type="scientific">Tepidiforma bonchosmolovskayae</name>
    <dbReference type="NCBI Taxonomy" id="2601677"/>
    <lineage>
        <taxon>Bacteria</taxon>
        <taxon>Bacillati</taxon>
        <taxon>Chloroflexota</taxon>
        <taxon>Tepidiformia</taxon>
        <taxon>Tepidiformales</taxon>
        <taxon>Tepidiformaceae</taxon>
        <taxon>Tepidiforma</taxon>
    </lineage>
</organism>
<dbReference type="PROSITE" id="PS01173">
    <property type="entry name" value="LIPASE_GDXG_HIS"/>
    <property type="match status" value="1"/>
</dbReference>
<protein>
    <submittedName>
        <fullName evidence="4">Alpha/beta hydrolase</fullName>
    </submittedName>
</protein>
<evidence type="ECO:0000256" key="2">
    <source>
        <dbReference type="ARBA" id="ARBA00022801"/>
    </source>
</evidence>
<evidence type="ECO:0000313" key="4">
    <source>
        <dbReference type="EMBL" id="QFG02494.1"/>
    </source>
</evidence>
<reference evidence="4 5" key="2">
    <citation type="submission" date="2019-10" db="EMBL/GenBank/DDBJ databases">
        <title>Thermopilla bonchosmolovskayae gen. nov., sp. nov., a moderately thermophilic Chloroflexi bacterium from a Chukotka hot spring (Arctic, Russia), representing a novel classis Thermopillaia, which include previously uncultivated lineage OLB14.</title>
        <authorList>
            <person name="Kochetkova T.V."/>
            <person name="Zayulina K.S."/>
            <person name="Zhigarkov V.S."/>
            <person name="Minaev N.V."/>
            <person name="Novikov A."/>
            <person name="Toshchakov S.V."/>
            <person name="Elcheninov A.G."/>
            <person name="Kublanov I.V."/>
        </authorList>
    </citation>
    <scope>NUCLEOTIDE SEQUENCE [LARGE SCALE GENOMIC DNA]</scope>
    <source>
        <strain evidence="4 5">3753O</strain>
    </source>
</reference>
<dbReference type="InterPro" id="IPR029058">
    <property type="entry name" value="AB_hydrolase_fold"/>
</dbReference>
<dbReference type="EMBL" id="CP042829">
    <property type="protein sequence ID" value="QFG02494.1"/>
    <property type="molecule type" value="Genomic_DNA"/>
</dbReference>
<dbReference type="InterPro" id="IPR050300">
    <property type="entry name" value="GDXG_lipolytic_enzyme"/>
</dbReference>
<sequence>MDPQVEALLQMMAAQAQAAGVPPLWELDPATARANAEVSFQAFNQPLPASVTITDRTIPGPAGEIPVKIFTPAGQGPFPLVVYFHGGGWVIGSPATHTKLCAELAEGAGAVVVSVHYRLAPEHTPPAQLDDCVAAVRWAVDHAAELNADGSRFALAGDSAGGNLAACAALRLRDEGGPRARLQLLLYGAFTGNNDLPSVIENGEGKILTRQMMDWFYRHYLSAGADPKDPYIFPINGDLRGLPPAHLIVGTLDPLLDDSKLYAEALQKARVPVKLSIYQDQPHIFLQLTAMLDGAKKGMAEACEALRTALS</sequence>
<evidence type="ECO:0000256" key="1">
    <source>
        <dbReference type="ARBA" id="ARBA00010515"/>
    </source>
</evidence>
<dbReference type="InterPro" id="IPR013094">
    <property type="entry name" value="AB_hydrolase_3"/>
</dbReference>
<dbReference type="RefSeq" id="WP_158066423.1">
    <property type="nucleotide sequence ID" value="NZ_CP042829.1"/>
</dbReference>
<dbReference type="InterPro" id="IPR002168">
    <property type="entry name" value="Lipase_GDXG_HIS_AS"/>
</dbReference>
<dbReference type="SUPFAM" id="SSF53474">
    <property type="entry name" value="alpha/beta-Hydrolases"/>
    <property type="match status" value="1"/>
</dbReference>
<dbReference type="PANTHER" id="PTHR48081">
    <property type="entry name" value="AB HYDROLASE SUPERFAMILY PROTEIN C4A8.06C"/>
    <property type="match status" value="1"/>
</dbReference>
<name>A0ABX6C3B4_9CHLR</name>
<feature type="domain" description="Alpha/beta hydrolase fold-3" evidence="3">
    <location>
        <begin position="81"/>
        <end position="286"/>
    </location>
</feature>
<dbReference type="Gene3D" id="3.40.50.1820">
    <property type="entry name" value="alpha/beta hydrolase"/>
    <property type="match status" value="1"/>
</dbReference>
<dbReference type="GO" id="GO:0016787">
    <property type="term" value="F:hydrolase activity"/>
    <property type="evidence" value="ECO:0007669"/>
    <property type="project" value="UniProtKB-KW"/>
</dbReference>